<sequence>MLILNAVSKCRNYLKSFHRFDKEIFRESFSSTVTYYKCSRLVIFDVPRIFDVPGAKALSLREPKCIYETSGCNERASCETRLGRADPDGEYLVQTSLGDKFAK</sequence>
<dbReference type="Proteomes" id="UP001359559">
    <property type="component" value="Unassembled WGS sequence"/>
</dbReference>
<reference evidence="1 2" key="1">
    <citation type="submission" date="2024-01" db="EMBL/GenBank/DDBJ databases">
        <title>The genomes of 5 underutilized Papilionoideae crops provide insights into root nodulation and disease resistance.</title>
        <authorList>
            <person name="Yuan L."/>
        </authorList>
    </citation>
    <scope>NUCLEOTIDE SEQUENCE [LARGE SCALE GENOMIC DNA]</scope>
    <source>
        <strain evidence="1">LY-2023</strain>
        <tissue evidence="1">Leaf</tissue>
    </source>
</reference>
<keyword evidence="2" id="KW-1185">Reference proteome</keyword>
<evidence type="ECO:0000313" key="1">
    <source>
        <dbReference type="EMBL" id="KAK7263690.1"/>
    </source>
</evidence>
<gene>
    <name evidence="1" type="ORF">RJT34_31284</name>
</gene>
<proteinExistence type="predicted"/>
<accession>A0AAN9EW24</accession>
<name>A0AAN9EW24_CLITE</name>
<organism evidence="1 2">
    <name type="scientific">Clitoria ternatea</name>
    <name type="common">Butterfly pea</name>
    <dbReference type="NCBI Taxonomy" id="43366"/>
    <lineage>
        <taxon>Eukaryota</taxon>
        <taxon>Viridiplantae</taxon>
        <taxon>Streptophyta</taxon>
        <taxon>Embryophyta</taxon>
        <taxon>Tracheophyta</taxon>
        <taxon>Spermatophyta</taxon>
        <taxon>Magnoliopsida</taxon>
        <taxon>eudicotyledons</taxon>
        <taxon>Gunneridae</taxon>
        <taxon>Pentapetalae</taxon>
        <taxon>rosids</taxon>
        <taxon>fabids</taxon>
        <taxon>Fabales</taxon>
        <taxon>Fabaceae</taxon>
        <taxon>Papilionoideae</taxon>
        <taxon>50 kb inversion clade</taxon>
        <taxon>NPAAA clade</taxon>
        <taxon>indigoferoid/millettioid clade</taxon>
        <taxon>Phaseoleae</taxon>
        <taxon>Clitoria</taxon>
    </lineage>
</organism>
<evidence type="ECO:0000313" key="2">
    <source>
        <dbReference type="Proteomes" id="UP001359559"/>
    </source>
</evidence>
<protein>
    <submittedName>
        <fullName evidence="1">Uncharacterized protein</fullName>
    </submittedName>
</protein>
<dbReference type="EMBL" id="JAYKXN010000008">
    <property type="protein sequence ID" value="KAK7263690.1"/>
    <property type="molecule type" value="Genomic_DNA"/>
</dbReference>
<comment type="caution">
    <text evidence="1">The sequence shown here is derived from an EMBL/GenBank/DDBJ whole genome shotgun (WGS) entry which is preliminary data.</text>
</comment>
<dbReference type="AlphaFoldDB" id="A0AAN9EW24"/>